<dbReference type="Proteomes" id="UP000269001">
    <property type="component" value="Unassembled WGS sequence"/>
</dbReference>
<proteinExistence type="predicted"/>
<dbReference type="EMBL" id="RAXU01000045">
    <property type="protein sequence ID" value="RKG29971.1"/>
    <property type="molecule type" value="Genomic_DNA"/>
</dbReference>
<evidence type="ECO:0000313" key="2">
    <source>
        <dbReference type="Proteomes" id="UP000269001"/>
    </source>
</evidence>
<gene>
    <name evidence="1" type="ORF">D7V21_16730</name>
</gene>
<evidence type="ECO:0000313" key="1">
    <source>
        <dbReference type="EMBL" id="RKG29971.1"/>
    </source>
</evidence>
<dbReference type="AlphaFoldDB" id="A0A3A8EM89"/>
<dbReference type="RefSeq" id="WP_120371495.1">
    <property type="nucleotide sequence ID" value="NZ_RAXU01000045.1"/>
</dbReference>
<protein>
    <submittedName>
        <fullName evidence="1">Uncharacterized protein</fullName>
    </submittedName>
</protein>
<comment type="caution">
    <text evidence="1">The sequence shown here is derived from an EMBL/GenBank/DDBJ whole genome shotgun (WGS) entry which is preliminary data.</text>
</comment>
<keyword evidence="2" id="KW-1185">Reference proteome</keyword>
<organism evidence="1 2">
    <name type="scientific">Acinetobacter guerrae</name>
    <dbReference type="NCBI Taxonomy" id="1843371"/>
    <lineage>
        <taxon>Bacteria</taxon>
        <taxon>Pseudomonadati</taxon>
        <taxon>Pseudomonadota</taxon>
        <taxon>Gammaproteobacteria</taxon>
        <taxon>Moraxellales</taxon>
        <taxon>Moraxellaceae</taxon>
        <taxon>Acinetobacter</taxon>
    </lineage>
</organism>
<name>A0A3A8EM89_9GAMM</name>
<sequence>MANLNFWLTQSPLNPDHNSLITVDFEGFTGEQWWPPHASIVSNTPASTLTTHYPVEANGRAIQCVKTQSYFDDYYNRIHISPSTLELGNVASEQVSTVNLWNAYLIPKTLQSIDGTEEGLNVSGQPNPPFNFAALQERAWNINIQPDGPSTIDVTLIWQFGSDQAVLHITGTRIVAFGWLIDWTNPVNESLQWLTDILQSQSGYEQRRSMRVAPRITFDADILVYDRERQYFDLAMIGWGAKTFAMPVWPHQQWLKTAHASGALVIYCDTTNRNFRANRLALLRGQTAFENETVEIESVLVNRLILKRPLQQNWPRGTCLSPAVTAQLNDQPQLTKRTDRMMRTHVTLNVTEAVDHLEALPALTYRNYPVLADVPNESDDLTHSYERLLNQLDNKTGLRLQKDNAQAAFSIYQYAWMTVGRVAQSNLRSLFYALRGSQKAIWLPSFSDDLTVKAVIVASGQTLDIQWCGYTRFARSQLGRQDIQIILKNGSVLYRRITSSTEVDNSTERLSVDQNFTTQINPNDIFRISFMSLCRLSNDTVVFEHINDSDGIAKCSATFRGVREA</sequence>
<accession>A0A3A8EM89</accession>
<reference evidence="1 2" key="1">
    <citation type="submission" date="2018-09" db="EMBL/GenBank/DDBJ databases">
        <title>The draft genome of Acinetobacter spp. strains.</title>
        <authorList>
            <person name="Qin J."/>
            <person name="Feng Y."/>
            <person name="Zong Z."/>
        </authorList>
    </citation>
    <scope>NUCLEOTIDE SEQUENCE [LARGE SCALE GENOMIC DNA]</scope>
    <source>
        <strain evidence="1 2">WCHAc060096</strain>
    </source>
</reference>